<comment type="subcellular location">
    <subcellularLocation>
        <location evidence="5">Cytoplasm</location>
        <location evidence="5">Cytoskeleton</location>
        <location evidence="5">Microtubule organizing center</location>
    </subcellularLocation>
</comment>
<evidence type="ECO:0000259" key="7">
    <source>
        <dbReference type="Pfam" id="PF04130"/>
    </source>
</evidence>
<dbReference type="PANTHER" id="PTHR19302:SF13">
    <property type="entry name" value="GAMMA-TUBULIN COMPLEX COMPONENT 2"/>
    <property type="match status" value="1"/>
</dbReference>
<dbReference type="FunFam" id="1.20.120.1900:FF:000011">
    <property type="entry name" value="Spindle pole body component"/>
    <property type="match status" value="1"/>
</dbReference>
<name>A0A9P4I956_9PEZI</name>
<dbReference type="PANTHER" id="PTHR19302">
    <property type="entry name" value="GAMMA TUBULIN COMPLEX PROTEIN"/>
    <property type="match status" value="1"/>
</dbReference>
<organism evidence="9 10">
    <name type="scientific">Rhizodiscina lignyota</name>
    <dbReference type="NCBI Taxonomy" id="1504668"/>
    <lineage>
        <taxon>Eukaryota</taxon>
        <taxon>Fungi</taxon>
        <taxon>Dikarya</taxon>
        <taxon>Ascomycota</taxon>
        <taxon>Pezizomycotina</taxon>
        <taxon>Dothideomycetes</taxon>
        <taxon>Pleosporomycetidae</taxon>
        <taxon>Aulographales</taxon>
        <taxon>Rhizodiscinaceae</taxon>
        <taxon>Rhizodiscina</taxon>
    </lineage>
</organism>
<dbReference type="InterPro" id="IPR041470">
    <property type="entry name" value="GCP_N"/>
</dbReference>
<dbReference type="GO" id="GO:0044732">
    <property type="term" value="C:mitotic spindle pole body"/>
    <property type="evidence" value="ECO:0007669"/>
    <property type="project" value="TreeGrafter"/>
</dbReference>
<dbReference type="GO" id="GO:0000930">
    <property type="term" value="C:gamma-tubulin complex"/>
    <property type="evidence" value="ECO:0007669"/>
    <property type="project" value="TreeGrafter"/>
</dbReference>
<gene>
    <name evidence="9" type="ORF">NA57DRAFT_41925</name>
</gene>
<comment type="similarity">
    <text evidence="1 5">Belongs to the TUBGCP family.</text>
</comment>
<dbReference type="GO" id="GO:0031122">
    <property type="term" value="P:cytoplasmic microtubule organization"/>
    <property type="evidence" value="ECO:0007669"/>
    <property type="project" value="TreeGrafter"/>
</dbReference>
<feature type="compositionally biased region" description="Basic and acidic residues" evidence="6">
    <location>
        <begin position="60"/>
        <end position="92"/>
    </location>
</feature>
<protein>
    <recommendedName>
        <fullName evidence="5">Spindle pole body component</fullName>
    </recommendedName>
</protein>
<dbReference type="GO" id="GO:0007020">
    <property type="term" value="P:microtubule nucleation"/>
    <property type="evidence" value="ECO:0007669"/>
    <property type="project" value="InterPro"/>
</dbReference>
<dbReference type="Gene3D" id="1.20.120.1900">
    <property type="entry name" value="Gamma-tubulin complex, C-terminal domain"/>
    <property type="match status" value="1"/>
</dbReference>
<evidence type="ECO:0000256" key="3">
    <source>
        <dbReference type="ARBA" id="ARBA00022701"/>
    </source>
</evidence>
<proteinExistence type="inferred from homology"/>
<dbReference type="OrthoDB" id="2192946at2759"/>
<evidence type="ECO:0000313" key="10">
    <source>
        <dbReference type="Proteomes" id="UP000799772"/>
    </source>
</evidence>
<evidence type="ECO:0000256" key="2">
    <source>
        <dbReference type="ARBA" id="ARBA00022490"/>
    </source>
</evidence>
<dbReference type="GO" id="GO:0000278">
    <property type="term" value="P:mitotic cell cycle"/>
    <property type="evidence" value="ECO:0007669"/>
    <property type="project" value="TreeGrafter"/>
</dbReference>
<evidence type="ECO:0000259" key="8">
    <source>
        <dbReference type="Pfam" id="PF17681"/>
    </source>
</evidence>
<keyword evidence="4 5" id="KW-0206">Cytoskeleton</keyword>
<dbReference type="GO" id="GO:0043015">
    <property type="term" value="F:gamma-tubulin binding"/>
    <property type="evidence" value="ECO:0007669"/>
    <property type="project" value="InterPro"/>
</dbReference>
<accession>A0A9P4I956</accession>
<dbReference type="InterPro" id="IPR007259">
    <property type="entry name" value="GCP"/>
</dbReference>
<evidence type="ECO:0000256" key="4">
    <source>
        <dbReference type="ARBA" id="ARBA00023212"/>
    </source>
</evidence>
<feature type="domain" description="Gamma tubulin complex component protein N-terminal" evidence="8">
    <location>
        <begin position="143"/>
        <end position="476"/>
    </location>
</feature>
<feature type="compositionally biased region" description="Polar residues" evidence="6">
    <location>
        <begin position="1"/>
        <end position="13"/>
    </location>
</feature>
<dbReference type="AlphaFoldDB" id="A0A9P4I956"/>
<dbReference type="Pfam" id="PF04130">
    <property type="entry name" value="GCP_C_terminal"/>
    <property type="match status" value="1"/>
</dbReference>
<evidence type="ECO:0000256" key="1">
    <source>
        <dbReference type="ARBA" id="ARBA00010337"/>
    </source>
</evidence>
<keyword evidence="10" id="KW-1185">Reference proteome</keyword>
<reference evidence="9" key="1">
    <citation type="journal article" date="2020" name="Stud. Mycol.">
        <title>101 Dothideomycetes genomes: a test case for predicting lifestyles and emergence of pathogens.</title>
        <authorList>
            <person name="Haridas S."/>
            <person name="Albert R."/>
            <person name="Binder M."/>
            <person name="Bloem J."/>
            <person name="Labutti K."/>
            <person name="Salamov A."/>
            <person name="Andreopoulos B."/>
            <person name="Baker S."/>
            <person name="Barry K."/>
            <person name="Bills G."/>
            <person name="Bluhm B."/>
            <person name="Cannon C."/>
            <person name="Castanera R."/>
            <person name="Culley D."/>
            <person name="Daum C."/>
            <person name="Ezra D."/>
            <person name="Gonzalez J."/>
            <person name="Henrissat B."/>
            <person name="Kuo A."/>
            <person name="Liang C."/>
            <person name="Lipzen A."/>
            <person name="Lutzoni F."/>
            <person name="Magnuson J."/>
            <person name="Mondo S."/>
            <person name="Nolan M."/>
            <person name="Ohm R."/>
            <person name="Pangilinan J."/>
            <person name="Park H.-J."/>
            <person name="Ramirez L."/>
            <person name="Alfaro M."/>
            <person name="Sun H."/>
            <person name="Tritt A."/>
            <person name="Yoshinaga Y."/>
            <person name="Zwiers L.-H."/>
            <person name="Turgeon B."/>
            <person name="Goodwin S."/>
            <person name="Spatafora J."/>
            <person name="Crous P."/>
            <person name="Grigoriev I."/>
        </authorList>
    </citation>
    <scope>NUCLEOTIDE SEQUENCE</scope>
    <source>
        <strain evidence="9">CBS 133067</strain>
    </source>
</reference>
<dbReference type="GO" id="GO:0051011">
    <property type="term" value="F:microtubule minus-end binding"/>
    <property type="evidence" value="ECO:0007669"/>
    <property type="project" value="TreeGrafter"/>
</dbReference>
<dbReference type="Pfam" id="PF17681">
    <property type="entry name" value="GCP_N_terminal"/>
    <property type="match status" value="1"/>
</dbReference>
<dbReference type="EMBL" id="ML978128">
    <property type="protein sequence ID" value="KAF2097310.1"/>
    <property type="molecule type" value="Genomic_DNA"/>
</dbReference>
<keyword evidence="3 5" id="KW-0493">Microtubule</keyword>
<dbReference type="InterPro" id="IPR042241">
    <property type="entry name" value="GCP_C_sf"/>
</dbReference>
<dbReference type="GO" id="GO:0005874">
    <property type="term" value="C:microtubule"/>
    <property type="evidence" value="ECO:0007669"/>
    <property type="project" value="UniProtKB-KW"/>
</dbReference>
<dbReference type="GO" id="GO:0051321">
    <property type="term" value="P:meiotic cell cycle"/>
    <property type="evidence" value="ECO:0007669"/>
    <property type="project" value="TreeGrafter"/>
</dbReference>
<feature type="region of interest" description="Disordered" evidence="6">
    <location>
        <begin position="1"/>
        <end position="98"/>
    </location>
</feature>
<dbReference type="GO" id="GO:0000922">
    <property type="term" value="C:spindle pole"/>
    <property type="evidence" value="ECO:0007669"/>
    <property type="project" value="InterPro"/>
</dbReference>
<feature type="compositionally biased region" description="Basic and acidic residues" evidence="6">
    <location>
        <begin position="33"/>
        <end position="44"/>
    </location>
</feature>
<evidence type="ECO:0000256" key="6">
    <source>
        <dbReference type="SAM" id="MobiDB-lite"/>
    </source>
</evidence>
<evidence type="ECO:0000256" key="5">
    <source>
        <dbReference type="RuleBase" id="RU363050"/>
    </source>
</evidence>
<keyword evidence="2 5" id="KW-0963">Cytoplasm</keyword>
<comment type="caution">
    <text evidence="9">The sequence shown here is derived from an EMBL/GenBank/DDBJ whole genome shotgun (WGS) entry which is preliminary data.</text>
</comment>
<feature type="domain" description="Gamma tubulin complex component C-terminal" evidence="7">
    <location>
        <begin position="481"/>
        <end position="860"/>
    </location>
</feature>
<evidence type="ECO:0000313" key="9">
    <source>
        <dbReference type="EMBL" id="KAF2097310.1"/>
    </source>
</evidence>
<dbReference type="GO" id="GO:0051225">
    <property type="term" value="P:spindle assembly"/>
    <property type="evidence" value="ECO:0007669"/>
    <property type="project" value="TreeGrafter"/>
</dbReference>
<dbReference type="InterPro" id="IPR040457">
    <property type="entry name" value="GCP_C"/>
</dbReference>
<sequence length="880" mass="98847">MSSSFPHRAPSTNGDRRSSSGTHARKQSGATTSERRTDRNHTTTRETVTVRTRTRSPLKHSSDSRVNRKRSREPEAIPKSDEKESHIEEPPKPWEPQASLISHTSAPLAPRISVPPLASTAPKTLEPQPLNQLSLEAQEAAILEDLLFVFMGFEGQYIRYVDIYNPLEEKDRLVGPSFQILPGLDPSLRDLTTSMLKMATHYIAIETFLEVQSREEYGAVNHALCAAVRKLLKDYLILIAQLEHQDLTNPTFTLHVLNLHTKPTSHMLLQLYTLGLEVLRANSILDDDESDSLSDTENFENILESLRDGNPQTGIPGKKVCKGGSVLGLITRRLAAMSGDPAARELLTTLLRESSRPYMAMLNEWLHHGGIKDPHAEFLVKEQKSIKRERLDQDYTDEYWEKRYTIRKDVVPPQLEAVTDKVLLAGKYLNVVRECGGVDISQDLHDVPTTFSDPRFLDNVNSAYAFANSSLMRLLLTTHALPARLRSLKHYFFLDRSDFFSYFLELGASELKKPAKNVNIGKLQSLLDIVLRQPGSVAAEDPYKEDVKVDMNETHLANWLMKIVNVQGMDVDEANAAGGIGNPSNYLTPAPTAIVTDDKDIIGFDALVLDYAMPFPLSLVVSRVTLTRYQLLFRYLLNLRHLETLLTNSWLDHSKVQSWRHRSRDPRIERWKRRAWTLRARMLVFVQQLLYYSTSEVIEPNWVALMGRLSSTAEQDEDANTPRRTVDELMKDHVDFLATCLKECMLTNSKLLKINSRIISTCTMFAQYTASLTRHIVAADPDLSAPTDASTAASVNSTLSKATTGKVPPAHDPTKITKLFDLLKKYEDNFSKHLKILLDTLNYLAATETVVFLSLCARLSTASVGSGAEADILVGVDGFT</sequence>
<dbReference type="Proteomes" id="UP000799772">
    <property type="component" value="Unassembled WGS sequence"/>
</dbReference>